<organism evidence="3 4">
    <name type="scientific">Theileria parva</name>
    <name type="common">East coast fever infection agent</name>
    <dbReference type="NCBI Taxonomy" id="5875"/>
    <lineage>
        <taxon>Eukaryota</taxon>
        <taxon>Sar</taxon>
        <taxon>Alveolata</taxon>
        <taxon>Apicomplexa</taxon>
        <taxon>Aconoidasida</taxon>
        <taxon>Piroplasmida</taxon>
        <taxon>Theileriidae</taxon>
        <taxon>Theileria</taxon>
    </lineage>
</organism>
<feature type="transmembrane region" description="Helical" evidence="2">
    <location>
        <begin position="131"/>
        <end position="153"/>
    </location>
</feature>
<feature type="transmembrane region" description="Helical" evidence="2">
    <location>
        <begin position="229"/>
        <end position="252"/>
    </location>
</feature>
<feature type="transmembrane region" description="Helical" evidence="2">
    <location>
        <begin position="272"/>
        <end position="291"/>
    </location>
</feature>
<dbReference type="OMA" id="CPCNYAV"/>
<dbReference type="InParanoid" id="Q4N5U7"/>
<dbReference type="EMBL" id="AAGK01000002">
    <property type="protein sequence ID" value="EAN32476.1"/>
    <property type="molecule type" value="Genomic_DNA"/>
</dbReference>
<feature type="transmembrane region" description="Helical" evidence="2">
    <location>
        <begin position="360"/>
        <end position="382"/>
    </location>
</feature>
<dbReference type="KEGG" id="tpv:TP02_0195"/>
<comment type="caution">
    <text evidence="3">The sequence shown here is derived from an EMBL/GenBank/DDBJ whole genome shotgun (WGS) entry which is preliminary data.</text>
</comment>
<feature type="compositionally biased region" description="Basic and acidic residues" evidence="1">
    <location>
        <begin position="26"/>
        <end position="37"/>
    </location>
</feature>
<name>Q4N5U7_THEPA</name>
<evidence type="ECO:0000256" key="1">
    <source>
        <dbReference type="SAM" id="MobiDB-lite"/>
    </source>
</evidence>
<dbReference type="RefSeq" id="XP_764759.1">
    <property type="nucleotide sequence ID" value="XM_759666.1"/>
</dbReference>
<keyword evidence="2" id="KW-0812">Transmembrane</keyword>
<keyword evidence="2" id="KW-0472">Membrane</keyword>
<sequence>MGSNSPTEDLQFGVQDEAQNGLGDVDIDRVSDSKNDVESGLSSDVYSRSSSDFIELDDKVIIEEGEELLKECPSCYKPYGKFIANVKASDCLLFLFVVSWMPFIARFTFKTSYVNFVESAPSLRSTVGNKLVFFAGFFSGNMLIISDVIELVFKVVEYFKRGKTEKLKLSLEDSDGELTYETGETNDNLPGWKSKNNIIAENRPSSLRKWLCCTTFVEKFLHVLYNIRWLVSGYLFIITFVATSLISMFSAQSVNDSNFYLHLMHLINGLSIPLYFILGIKMVGMLFVVDAQNTLFKMNKKYNDPIRMTRTGKTVISYPVFAFLTDKCPCNYAVKKGSSFPKNYRYSLRYHAMVTCGYKLVYLGIIMSHAMYIIGITIFSLATKINLRTYR</sequence>
<feature type="transmembrane region" description="Helical" evidence="2">
    <location>
        <begin position="91"/>
        <end position="109"/>
    </location>
</feature>
<dbReference type="Proteomes" id="UP000001949">
    <property type="component" value="Unassembled WGS sequence"/>
</dbReference>
<reference evidence="3 4" key="1">
    <citation type="journal article" date="2005" name="Science">
        <title>Genome sequence of Theileria parva, a bovine pathogen that transforms lymphocytes.</title>
        <authorList>
            <person name="Gardner M.J."/>
            <person name="Bishop R."/>
            <person name="Shah T."/>
            <person name="de Villiers E.P."/>
            <person name="Carlton J.M."/>
            <person name="Hall N."/>
            <person name="Ren Q."/>
            <person name="Paulsen I.T."/>
            <person name="Pain A."/>
            <person name="Berriman M."/>
            <person name="Wilson R.J.M."/>
            <person name="Sato S."/>
            <person name="Ralph S.A."/>
            <person name="Mann D.J."/>
            <person name="Xiong Z."/>
            <person name="Shallom S.J."/>
            <person name="Weidman J."/>
            <person name="Jiang L."/>
            <person name="Lynn J."/>
            <person name="Weaver B."/>
            <person name="Shoaibi A."/>
            <person name="Domingo A.R."/>
            <person name="Wasawo D."/>
            <person name="Crabtree J."/>
            <person name="Wortman J.R."/>
            <person name="Haas B."/>
            <person name="Angiuoli S.V."/>
            <person name="Creasy T.H."/>
            <person name="Lu C."/>
            <person name="Suh B."/>
            <person name="Silva J.C."/>
            <person name="Utterback T.R."/>
            <person name="Feldblyum T.V."/>
            <person name="Pertea M."/>
            <person name="Allen J."/>
            <person name="Nierman W.C."/>
            <person name="Taracha E.L.N."/>
            <person name="Salzberg S.L."/>
            <person name="White O.R."/>
            <person name="Fitzhugh H.A."/>
            <person name="Morzaria S."/>
            <person name="Venter J.C."/>
            <person name="Fraser C.M."/>
            <person name="Nene V."/>
        </authorList>
    </citation>
    <scope>NUCLEOTIDE SEQUENCE [LARGE SCALE GENOMIC DNA]</scope>
    <source>
        <strain evidence="3 4">Muguga</strain>
    </source>
</reference>
<dbReference type="AlphaFoldDB" id="Q4N5U7"/>
<feature type="region of interest" description="Disordered" evidence="1">
    <location>
        <begin position="18"/>
        <end position="44"/>
    </location>
</feature>
<keyword evidence="4" id="KW-1185">Reference proteome</keyword>
<proteinExistence type="predicted"/>
<gene>
    <name evidence="3" type="ordered locus">TP02_0195</name>
</gene>
<accession>Q4N5U7</accession>
<dbReference type="VEuPathDB" id="PiroplasmaDB:TpMuguga_02g00195"/>
<evidence type="ECO:0000256" key="2">
    <source>
        <dbReference type="SAM" id="Phobius"/>
    </source>
</evidence>
<dbReference type="GeneID" id="3501520"/>
<evidence type="ECO:0000313" key="3">
    <source>
        <dbReference type="EMBL" id="EAN32476.1"/>
    </source>
</evidence>
<protein>
    <submittedName>
        <fullName evidence="3">Uncharacterized protein</fullName>
    </submittedName>
</protein>
<keyword evidence="2" id="KW-1133">Transmembrane helix</keyword>
<evidence type="ECO:0000313" key="4">
    <source>
        <dbReference type="Proteomes" id="UP000001949"/>
    </source>
</evidence>
<dbReference type="eggNOG" id="ENOG502QXNX">
    <property type="taxonomic scope" value="Eukaryota"/>
</dbReference>